<dbReference type="InterPro" id="IPR012337">
    <property type="entry name" value="RNaseH-like_sf"/>
</dbReference>
<dbReference type="SUPFAM" id="SSF53098">
    <property type="entry name" value="Ribonuclease H-like"/>
    <property type="match status" value="1"/>
</dbReference>
<evidence type="ECO:0000256" key="3">
    <source>
        <dbReference type="ARBA" id="ARBA00022722"/>
    </source>
</evidence>
<dbReference type="RefSeq" id="WP_303681943.1">
    <property type="nucleotide sequence ID" value="NZ_LVWG01000032.1"/>
</dbReference>
<evidence type="ECO:0000256" key="7">
    <source>
        <dbReference type="ARBA" id="ARBA00022801"/>
    </source>
</evidence>
<dbReference type="PANTHER" id="PTHR30194">
    <property type="entry name" value="CROSSOVER JUNCTION ENDODEOXYRIBONUCLEASE RUVC"/>
    <property type="match status" value="1"/>
</dbReference>
<evidence type="ECO:0000256" key="5">
    <source>
        <dbReference type="ARBA" id="ARBA00022759"/>
    </source>
</evidence>
<dbReference type="GO" id="GO:0048476">
    <property type="term" value="C:Holliday junction resolvase complex"/>
    <property type="evidence" value="ECO:0007669"/>
    <property type="project" value="UniProtKB-UniRule"/>
</dbReference>
<dbReference type="InterPro" id="IPR020563">
    <property type="entry name" value="X-over_junc_endoDNase_Mg_BS"/>
</dbReference>
<keyword evidence="9 13" id="KW-0238">DNA-binding</keyword>
<keyword evidence="6 13" id="KW-0227">DNA damage</keyword>
<evidence type="ECO:0000256" key="14">
    <source>
        <dbReference type="NCBIfam" id="TIGR00228"/>
    </source>
</evidence>
<keyword evidence="2 13" id="KW-0963">Cytoplasm</keyword>
<dbReference type="InterPro" id="IPR036397">
    <property type="entry name" value="RNaseH_sf"/>
</dbReference>
<comment type="caution">
    <text evidence="15">The sequence shown here is derived from an EMBL/GenBank/DDBJ whole genome shotgun (WGS) entry which is preliminary data.</text>
</comment>
<comment type="subunit">
    <text evidence="13">Homodimer which binds Holliday junction (HJ) DNA. The HJ becomes 2-fold symmetrical on binding to RuvC with unstacked arms; it has a different conformation from HJ DNA in complex with RuvA. In the full resolvosome a probable DNA-RuvA(4)-RuvB(12)-RuvC(2) complex forms which resolves the HJ.</text>
</comment>
<feature type="binding site" evidence="13">
    <location>
        <position position="7"/>
    </location>
    <ligand>
        <name>Mg(2+)</name>
        <dbReference type="ChEBI" id="CHEBI:18420"/>
        <label>1</label>
    </ligand>
</feature>
<dbReference type="GO" id="GO:0006310">
    <property type="term" value="P:DNA recombination"/>
    <property type="evidence" value="ECO:0007669"/>
    <property type="project" value="UniProtKB-UniRule"/>
</dbReference>
<dbReference type="AlphaFoldDB" id="A0A165LJ91"/>
<keyword evidence="10 13" id="KW-0233">DNA recombination</keyword>
<dbReference type="FunFam" id="3.30.420.10:FF:000002">
    <property type="entry name" value="Crossover junction endodeoxyribonuclease RuvC"/>
    <property type="match status" value="1"/>
</dbReference>
<reference evidence="15 16" key="1">
    <citation type="submission" date="2016-03" db="EMBL/GenBank/DDBJ databases">
        <title>Speciation and ecological success in dimly lit waters: horizontal gene transfer in a green sulfur bacteria bloom unveiled by metagenomic assembly.</title>
        <authorList>
            <person name="Llorens-Mares T."/>
            <person name="Liu Z."/>
            <person name="Allen L.Z."/>
            <person name="Rusch D.B."/>
            <person name="Craig M.T."/>
            <person name="Dupont C.L."/>
            <person name="Bryant D.A."/>
            <person name="Casamayor E.O."/>
        </authorList>
    </citation>
    <scope>NUCLEOTIDE SEQUENCE [LARGE SCALE GENOMIC DNA]</scope>
    <source>
        <strain evidence="15">CIII</strain>
    </source>
</reference>
<evidence type="ECO:0000313" key="15">
    <source>
        <dbReference type="EMBL" id="KZK74113.1"/>
    </source>
</evidence>
<evidence type="ECO:0000256" key="9">
    <source>
        <dbReference type="ARBA" id="ARBA00023125"/>
    </source>
</evidence>
<feature type="active site" evidence="13">
    <location>
        <position position="140"/>
    </location>
</feature>
<dbReference type="GO" id="GO:0000287">
    <property type="term" value="F:magnesium ion binding"/>
    <property type="evidence" value="ECO:0007669"/>
    <property type="project" value="UniProtKB-UniRule"/>
</dbReference>
<dbReference type="PROSITE" id="PS01321">
    <property type="entry name" value="RUVC"/>
    <property type="match status" value="1"/>
</dbReference>
<keyword evidence="7 13" id="KW-0378">Hydrolase</keyword>
<evidence type="ECO:0000256" key="8">
    <source>
        <dbReference type="ARBA" id="ARBA00022842"/>
    </source>
</evidence>
<dbReference type="GO" id="GO:0006281">
    <property type="term" value="P:DNA repair"/>
    <property type="evidence" value="ECO:0007669"/>
    <property type="project" value="UniProtKB-UniRule"/>
</dbReference>
<feature type="active site" evidence="13">
    <location>
        <position position="67"/>
    </location>
</feature>
<evidence type="ECO:0000256" key="6">
    <source>
        <dbReference type="ARBA" id="ARBA00022763"/>
    </source>
</evidence>
<dbReference type="NCBIfam" id="TIGR00228">
    <property type="entry name" value="ruvC"/>
    <property type="match status" value="1"/>
</dbReference>
<organism evidence="15 16">
    <name type="scientific">Pelodictyon luteolum</name>
    <dbReference type="NCBI Taxonomy" id="1100"/>
    <lineage>
        <taxon>Bacteria</taxon>
        <taxon>Pseudomonadati</taxon>
        <taxon>Chlorobiota</taxon>
        <taxon>Chlorobiia</taxon>
        <taxon>Chlorobiales</taxon>
        <taxon>Chlorobiaceae</taxon>
        <taxon>Chlorobium/Pelodictyon group</taxon>
        <taxon>Pelodictyon</taxon>
    </lineage>
</organism>
<keyword evidence="11 13" id="KW-0234">DNA repair</keyword>
<dbReference type="Pfam" id="PF02075">
    <property type="entry name" value="RuvC"/>
    <property type="match status" value="1"/>
</dbReference>
<proteinExistence type="inferred from homology"/>
<feature type="binding site" evidence="13">
    <location>
        <position position="140"/>
    </location>
    <ligand>
        <name>Mg(2+)</name>
        <dbReference type="ChEBI" id="CHEBI:18420"/>
        <label>1</label>
    </ligand>
</feature>
<keyword evidence="8 13" id="KW-0460">Magnesium</keyword>
<dbReference type="GO" id="GO:0005737">
    <property type="term" value="C:cytoplasm"/>
    <property type="evidence" value="ECO:0007669"/>
    <property type="project" value="UniProtKB-SubCell"/>
</dbReference>
<dbReference type="CDD" id="cd16962">
    <property type="entry name" value="RuvC"/>
    <property type="match status" value="1"/>
</dbReference>
<gene>
    <name evidence="13" type="primary">ruvC</name>
    <name evidence="15" type="ORF">A3K90_07820</name>
</gene>
<keyword evidence="3 13" id="KW-0540">Nuclease</keyword>
<feature type="active site" evidence="13">
    <location>
        <position position="7"/>
    </location>
</feature>
<dbReference type="InterPro" id="IPR002176">
    <property type="entry name" value="X-over_junc_endoDNase_RuvC"/>
</dbReference>
<evidence type="ECO:0000256" key="13">
    <source>
        <dbReference type="HAMAP-Rule" id="MF_00034"/>
    </source>
</evidence>
<comment type="subcellular location">
    <subcellularLocation>
        <location evidence="13">Cytoplasm</location>
    </subcellularLocation>
</comment>
<dbReference type="PRINTS" id="PR00696">
    <property type="entry name" value="RSOLVASERUVC"/>
</dbReference>
<dbReference type="EMBL" id="LVWG01000032">
    <property type="protein sequence ID" value="KZK74113.1"/>
    <property type="molecule type" value="Genomic_DNA"/>
</dbReference>
<dbReference type="GO" id="GO:0003677">
    <property type="term" value="F:DNA binding"/>
    <property type="evidence" value="ECO:0007669"/>
    <property type="project" value="UniProtKB-KW"/>
</dbReference>
<evidence type="ECO:0000256" key="11">
    <source>
        <dbReference type="ARBA" id="ARBA00023204"/>
    </source>
</evidence>
<evidence type="ECO:0000313" key="16">
    <source>
        <dbReference type="Proteomes" id="UP000076481"/>
    </source>
</evidence>
<keyword evidence="5 13" id="KW-0255">Endonuclease</keyword>
<name>A0A165LJ91_PELLU</name>
<protein>
    <recommendedName>
        <fullName evidence="13 14">Crossover junction endodeoxyribonuclease RuvC</fullName>
        <ecNumber evidence="13 14">3.1.21.10</ecNumber>
    </recommendedName>
    <alternativeName>
        <fullName evidence="13">Holliday junction nuclease RuvC</fullName>
    </alternativeName>
    <alternativeName>
        <fullName evidence="13">Holliday junction resolvase RuvC</fullName>
    </alternativeName>
</protein>
<evidence type="ECO:0000256" key="1">
    <source>
        <dbReference type="ARBA" id="ARBA00009518"/>
    </source>
</evidence>
<dbReference type="HAMAP" id="MF_00034">
    <property type="entry name" value="RuvC"/>
    <property type="match status" value="1"/>
</dbReference>
<comment type="cofactor">
    <cofactor evidence="13">
        <name>Mg(2+)</name>
        <dbReference type="ChEBI" id="CHEBI:18420"/>
    </cofactor>
    <text evidence="13">Binds 2 Mg(2+) ion per subunit.</text>
</comment>
<evidence type="ECO:0000256" key="2">
    <source>
        <dbReference type="ARBA" id="ARBA00022490"/>
    </source>
</evidence>
<comment type="similarity">
    <text evidence="1 13">Belongs to the RuvC family.</text>
</comment>
<feature type="binding site" evidence="13">
    <location>
        <position position="67"/>
    </location>
    <ligand>
        <name>Mg(2+)</name>
        <dbReference type="ChEBI" id="CHEBI:18420"/>
        <label>2</label>
    </ligand>
</feature>
<dbReference type="Gene3D" id="3.30.420.10">
    <property type="entry name" value="Ribonuclease H-like superfamily/Ribonuclease H"/>
    <property type="match status" value="1"/>
</dbReference>
<dbReference type="EC" id="3.1.21.10" evidence="13 14"/>
<evidence type="ECO:0000256" key="10">
    <source>
        <dbReference type="ARBA" id="ARBA00023172"/>
    </source>
</evidence>
<keyword evidence="4 13" id="KW-0479">Metal-binding</keyword>
<dbReference type="GO" id="GO:0008821">
    <property type="term" value="F:crossover junction DNA endonuclease activity"/>
    <property type="evidence" value="ECO:0007669"/>
    <property type="project" value="UniProtKB-UniRule"/>
</dbReference>
<evidence type="ECO:0000256" key="4">
    <source>
        <dbReference type="ARBA" id="ARBA00022723"/>
    </source>
</evidence>
<dbReference type="PANTHER" id="PTHR30194:SF3">
    <property type="entry name" value="CROSSOVER JUNCTION ENDODEOXYRIBONUCLEASE RUVC"/>
    <property type="match status" value="1"/>
</dbReference>
<dbReference type="Proteomes" id="UP000076481">
    <property type="component" value="Unassembled WGS sequence"/>
</dbReference>
<accession>A0A165LJ91</accession>
<sequence length="191" mass="20069">MIVLGIDPGSLCTGYGVVSGENGQYRLLECGVLRFSSRQSLPERIGGICDALDGLIGRAQPLRLSIETAFIGRNVQSALKLGLVRGAVIALGVSRGLMLQEYSPREVKLAVTGRGGASKEQVAGMVTALLGLGTAPKPLDVTDAIAVALCELQRQEGSVQKAQAKGSSRRGNGWAEFVRASPDLVVEPLKR</sequence>
<evidence type="ECO:0000256" key="12">
    <source>
        <dbReference type="ARBA" id="ARBA00029354"/>
    </source>
</evidence>
<comment type="catalytic activity">
    <reaction evidence="12 13">
        <text>Endonucleolytic cleavage at a junction such as a reciprocal single-stranded crossover between two homologous DNA duplexes (Holliday junction).</text>
        <dbReference type="EC" id="3.1.21.10"/>
    </reaction>
</comment>
<comment type="function">
    <text evidence="13">The RuvA-RuvB-RuvC complex processes Holliday junction (HJ) DNA during genetic recombination and DNA repair. Endonuclease that resolves HJ intermediates. Cleaves cruciform DNA by making single-stranded nicks across the HJ at symmetrical positions within the homologous arms, yielding a 5'-phosphate and a 3'-hydroxyl group; requires a central core of homology in the junction. The consensus cleavage sequence is 5'-(A/T)TT(C/G)-3'. Cleavage occurs on the 3'-side of the TT dinucleotide at the point of strand exchange. HJ branch migration catalyzed by RuvA-RuvB allows RuvC to scan DNA until it finds its consensus sequence, where it cleaves and resolves the cruciform DNA.</text>
</comment>